<gene>
    <name evidence="1" type="ORF">AABB81_06580</name>
</gene>
<dbReference type="PANTHER" id="PTHR41913">
    <property type="entry name" value="DUF1684 DOMAIN-CONTAINING PROTEIN"/>
    <property type="match status" value="1"/>
</dbReference>
<proteinExistence type="predicted"/>
<dbReference type="Pfam" id="PF07920">
    <property type="entry name" value="DUF1684"/>
    <property type="match status" value="1"/>
</dbReference>
<evidence type="ECO:0000313" key="2">
    <source>
        <dbReference type="Proteomes" id="UP001474120"/>
    </source>
</evidence>
<evidence type="ECO:0000313" key="1">
    <source>
        <dbReference type="EMBL" id="MEL4455556.1"/>
    </source>
</evidence>
<comment type="caution">
    <text evidence="1">The sequence shown here is derived from an EMBL/GenBank/DDBJ whole genome shotgun (WGS) entry which is preliminary data.</text>
</comment>
<protein>
    <submittedName>
        <fullName evidence="1">DUF1684 domain-containing protein</fullName>
    </submittedName>
</protein>
<dbReference type="PANTHER" id="PTHR41913:SF1">
    <property type="entry name" value="DUF1684 DOMAIN-CONTAINING PROTEIN"/>
    <property type="match status" value="1"/>
</dbReference>
<sequence length="200" mass="23201">MKIHFFLISFLFVSVLYSQVSKDVEAALKFQQKLNKEFASKEESPLTDEDLAVFKSLEFFPVDSNYIVNAKLTFYKDSKPFQMKTTTDRLPVYKLYATASFKLKGKNYTLEIYQNEKLLLTPDYEDYLFLPFTDLTNGESSYGGGRYIDLQLPKSETITIDFNQSYNPYCAYNSKYSCPIPPKVNYLDTEIKAGVMLFKH</sequence>
<dbReference type="InterPro" id="IPR012467">
    <property type="entry name" value="DUF1684"/>
</dbReference>
<reference evidence="1 2" key="1">
    <citation type="submission" date="2024-04" db="EMBL/GenBank/DDBJ databases">
        <title>whole genome sequencing of Lutimonas vermicola strain IMCC1616.</title>
        <authorList>
            <person name="Bae S.S."/>
        </authorList>
    </citation>
    <scope>NUCLEOTIDE SEQUENCE [LARGE SCALE GENOMIC DNA]</scope>
    <source>
        <strain evidence="1 2">IMCC1616</strain>
    </source>
</reference>
<accession>A0ABU9KZD6</accession>
<dbReference type="EMBL" id="JBCDNA010000001">
    <property type="protein sequence ID" value="MEL4455556.1"/>
    <property type="molecule type" value="Genomic_DNA"/>
</dbReference>
<dbReference type="RefSeq" id="WP_342159409.1">
    <property type="nucleotide sequence ID" value="NZ_JBCDNA010000001.1"/>
</dbReference>
<keyword evidence="2" id="KW-1185">Reference proteome</keyword>
<dbReference type="Proteomes" id="UP001474120">
    <property type="component" value="Unassembled WGS sequence"/>
</dbReference>
<organism evidence="1 2">
    <name type="scientific">Lutimonas vermicola</name>
    <dbReference type="NCBI Taxonomy" id="414288"/>
    <lineage>
        <taxon>Bacteria</taxon>
        <taxon>Pseudomonadati</taxon>
        <taxon>Bacteroidota</taxon>
        <taxon>Flavobacteriia</taxon>
        <taxon>Flavobacteriales</taxon>
        <taxon>Flavobacteriaceae</taxon>
        <taxon>Lutimonas</taxon>
    </lineage>
</organism>
<name>A0ABU9KZD6_9FLAO</name>